<sequence length="201" mass="20161">MPGASRSTSPERVMLAARTREPSDGGRSGPLVAAGVAAGEVDSSADKDEGRDDNTEECGIAIADADEVAAVDIEVFRAAEGPNETEGVVVVEALGDLTVAGSGRRERQSSALTDGADKSSHAAAATRAVEELMSNGRMGQGTIVAPVPPCRTALSQLSENDFAEAMPGTNSGAPLPRIPTTSSDSDPPPVTASPGGSATCG</sequence>
<dbReference type="EMBL" id="KZ998452">
    <property type="protein sequence ID" value="RKO86127.1"/>
    <property type="molecule type" value="Genomic_DNA"/>
</dbReference>
<dbReference type="Proteomes" id="UP000269721">
    <property type="component" value="Unassembled WGS sequence"/>
</dbReference>
<keyword evidence="3" id="KW-1185">Reference proteome</keyword>
<feature type="compositionally biased region" description="Basic and acidic residues" evidence="1">
    <location>
        <begin position="44"/>
        <end position="53"/>
    </location>
</feature>
<gene>
    <name evidence="2" type="ORF">BDK51DRAFT_47229</name>
</gene>
<evidence type="ECO:0000313" key="2">
    <source>
        <dbReference type="EMBL" id="RKO86127.1"/>
    </source>
</evidence>
<organism evidence="2 3">
    <name type="scientific">Blyttiomyces helicus</name>
    <dbReference type="NCBI Taxonomy" id="388810"/>
    <lineage>
        <taxon>Eukaryota</taxon>
        <taxon>Fungi</taxon>
        <taxon>Fungi incertae sedis</taxon>
        <taxon>Chytridiomycota</taxon>
        <taxon>Chytridiomycota incertae sedis</taxon>
        <taxon>Chytridiomycetes</taxon>
        <taxon>Chytridiomycetes incertae sedis</taxon>
        <taxon>Blyttiomyces</taxon>
    </lineage>
</organism>
<feature type="region of interest" description="Disordered" evidence="1">
    <location>
        <begin position="1"/>
        <end position="56"/>
    </location>
</feature>
<protein>
    <submittedName>
        <fullName evidence="2">Uncharacterized protein</fullName>
    </submittedName>
</protein>
<evidence type="ECO:0000256" key="1">
    <source>
        <dbReference type="SAM" id="MobiDB-lite"/>
    </source>
</evidence>
<feature type="region of interest" description="Disordered" evidence="1">
    <location>
        <begin position="100"/>
        <end position="124"/>
    </location>
</feature>
<feature type="compositionally biased region" description="Polar residues" evidence="1">
    <location>
        <begin position="1"/>
        <end position="10"/>
    </location>
</feature>
<accession>A0A4V1IQD0</accession>
<feature type="region of interest" description="Disordered" evidence="1">
    <location>
        <begin position="155"/>
        <end position="201"/>
    </location>
</feature>
<name>A0A4V1IQD0_9FUNG</name>
<proteinExistence type="predicted"/>
<evidence type="ECO:0000313" key="3">
    <source>
        <dbReference type="Proteomes" id="UP000269721"/>
    </source>
</evidence>
<dbReference type="AlphaFoldDB" id="A0A4V1IQD0"/>
<reference evidence="3" key="1">
    <citation type="journal article" date="2018" name="Nat. Microbiol.">
        <title>Leveraging single-cell genomics to expand the fungal tree of life.</title>
        <authorList>
            <person name="Ahrendt S.R."/>
            <person name="Quandt C.A."/>
            <person name="Ciobanu D."/>
            <person name="Clum A."/>
            <person name="Salamov A."/>
            <person name="Andreopoulos B."/>
            <person name="Cheng J.F."/>
            <person name="Woyke T."/>
            <person name="Pelin A."/>
            <person name="Henrissat B."/>
            <person name="Reynolds N.K."/>
            <person name="Benny G.L."/>
            <person name="Smith M.E."/>
            <person name="James T.Y."/>
            <person name="Grigoriev I.V."/>
        </authorList>
    </citation>
    <scope>NUCLEOTIDE SEQUENCE [LARGE SCALE GENOMIC DNA]</scope>
</reference>